<dbReference type="AlphaFoldDB" id="A0ABD0LP11"/>
<proteinExistence type="predicted"/>
<reference evidence="1 2" key="1">
    <citation type="journal article" date="2023" name="Sci. Data">
        <title>Genome assembly of the Korean intertidal mud-creeper Batillaria attramentaria.</title>
        <authorList>
            <person name="Patra A.K."/>
            <person name="Ho P.T."/>
            <person name="Jun S."/>
            <person name="Lee S.J."/>
            <person name="Kim Y."/>
            <person name="Won Y.J."/>
        </authorList>
    </citation>
    <scope>NUCLEOTIDE SEQUENCE [LARGE SCALE GENOMIC DNA]</scope>
    <source>
        <strain evidence="1">Wonlab-2016</strain>
    </source>
</reference>
<organism evidence="1 2">
    <name type="scientific">Batillaria attramentaria</name>
    <dbReference type="NCBI Taxonomy" id="370345"/>
    <lineage>
        <taxon>Eukaryota</taxon>
        <taxon>Metazoa</taxon>
        <taxon>Spiralia</taxon>
        <taxon>Lophotrochozoa</taxon>
        <taxon>Mollusca</taxon>
        <taxon>Gastropoda</taxon>
        <taxon>Caenogastropoda</taxon>
        <taxon>Sorbeoconcha</taxon>
        <taxon>Cerithioidea</taxon>
        <taxon>Batillariidae</taxon>
        <taxon>Batillaria</taxon>
    </lineage>
</organism>
<keyword evidence="2" id="KW-1185">Reference proteome</keyword>
<dbReference type="EMBL" id="JACVVK020000034">
    <property type="protein sequence ID" value="KAK7500938.1"/>
    <property type="molecule type" value="Genomic_DNA"/>
</dbReference>
<sequence>TRYFSWPEIFVIRISPNDENDLVQASFSGSCHYQEQSYKHRGPNYRNMEGVARVSCMPHYLPTGKHDAVSLKLDTAGDSAYVLSGLISSVK</sequence>
<feature type="non-terminal residue" evidence="1">
    <location>
        <position position="1"/>
    </location>
</feature>
<evidence type="ECO:0000313" key="1">
    <source>
        <dbReference type="EMBL" id="KAK7500938.1"/>
    </source>
</evidence>
<accession>A0ABD0LP11</accession>
<evidence type="ECO:0000313" key="2">
    <source>
        <dbReference type="Proteomes" id="UP001519460"/>
    </source>
</evidence>
<comment type="caution">
    <text evidence="1">The sequence shown here is derived from an EMBL/GenBank/DDBJ whole genome shotgun (WGS) entry which is preliminary data.</text>
</comment>
<dbReference type="Proteomes" id="UP001519460">
    <property type="component" value="Unassembled WGS sequence"/>
</dbReference>
<gene>
    <name evidence="1" type="ORF">BaRGS_00007818</name>
</gene>
<protein>
    <submittedName>
        <fullName evidence="1">Uncharacterized protein</fullName>
    </submittedName>
</protein>
<name>A0ABD0LP11_9CAEN</name>